<dbReference type="PANTHER" id="PTHR47926">
    <property type="entry name" value="PENTATRICOPEPTIDE REPEAT-CONTAINING PROTEIN"/>
    <property type="match status" value="1"/>
</dbReference>
<protein>
    <recommendedName>
        <fullName evidence="4">DYW domain-containing protein</fullName>
    </recommendedName>
</protein>
<keyword evidence="6" id="KW-1185">Reference proteome</keyword>
<reference evidence="5 6" key="1">
    <citation type="submission" date="2024-11" db="EMBL/GenBank/DDBJ databases">
        <title>Chromosome-level genome assembly of Eucalyptus globulus Labill. provides insights into its genome evolution.</title>
        <authorList>
            <person name="Li X."/>
        </authorList>
    </citation>
    <scope>NUCLEOTIDE SEQUENCE [LARGE SCALE GENOMIC DNA]</scope>
    <source>
        <strain evidence="5">CL2024</strain>
        <tissue evidence="5">Fresh tender leaves</tissue>
    </source>
</reference>
<dbReference type="Pfam" id="PF14432">
    <property type="entry name" value="DYW_deaminase"/>
    <property type="match status" value="1"/>
</dbReference>
<proteinExistence type="inferred from homology"/>
<feature type="repeat" description="PPR" evidence="3">
    <location>
        <begin position="215"/>
        <end position="249"/>
    </location>
</feature>
<organism evidence="5 6">
    <name type="scientific">Eucalyptus globulus</name>
    <name type="common">Tasmanian blue gum</name>
    <dbReference type="NCBI Taxonomy" id="34317"/>
    <lineage>
        <taxon>Eukaryota</taxon>
        <taxon>Viridiplantae</taxon>
        <taxon>Streptophyta</taxon>
        <taxon>Embryophyta</taxon>
        <taxon>Tracheophyta</taxon>
        <taxon>Spermatophyta</taxon>
        <taxon>Magnoliopsida</taxon>
        <taxon>eudicotyledons</taxon>
        <taxon>Gunneridae</taxon>
        <taxon>Pentapetalae</taxon>
        <taxon>rosids</taxon>
        <taxon>malvids</taxon>
        <taxon>Myrtales</taxon>
        <taxon>Myrtaceae</taxon>
        <taxon>Myrtoideae</taxon>
        <taxon>Eucalypteae</taxon>
        <taxon>Eucalyptus</taxon>
    </lineage>
</organism>
<dbReference type="FunFam" id="1.25.40.10:FF:001093">
    <property type="entry name" value="Pentatricopeptide repeat-containing protein At2g34400"/>
    <property type="match status" value="1"/>
</dbReference>
<dbReference type="Pfam" id="PF13041">
    <property type="entry name" value="PPR_2"/>
    <property type="match status" value="4"/>
</dbReference>
<dbReference type="PROSITE" id="PS51375">
    <property type="entry name" value="PPR"/>
    <property type="match status" value="7"/>
</dbReference>
<evidence type="ECO:0000256" key="2">
    <source>
        <dbReference type="ARBA" id="ARBA00022737"/>
    </source>
</evidence>
<dbReference type="PANTHER" id="PTHR47926:SF517">
    <property type="entry name" value="TETRATRICOPEPTIDE REPEAT-LIKE SUPERFAMILY PROTEIN"/>
    <property type="match status" value="1"/>
</dbReference>
<dbReference type="EMBL" id="JBJKBG010000003">
    <property type="protein sequence ID" value="KAL3746156.1"/>
    <property type="molecule type" value="Genomic_DNA"/>
</dbReference>
<dbReference type="InterPro" id="IPR002885">
    <property type="entry name" value="PPR_rpt"/>
</dbReference>
<feature type="repeat" description="PPR" evidence="3">
    <location>
        <begin position="82"/>
        <end position="112"/>
    </location>
</feature>
<comment type="caution">
    <text evidence="5">The sequence shown here is derived from an EMBL/GenBank/DDBJ whole genome shotgun (WGS) entry which is preliminary data.</text>
</comment>
<feature type="domain" description="DYW" evidence="4">
    <location>
        <begin position="733"/>
        <end position="825"/>
    </location>
</feature>
<accession>A0ABD3L8B1</accession>
<dbReference type="Pfam" id="PF01535">
    <property type="entry name" value="PPR"/>
    <property type="match status" value="4"/>
</dbReference>
<dbReference type="Pfam" id="PF20431">
    <property type="entry name" value="E_motif"/>
    <property type="match status" value="1"/>
</dbReference>
<dbReference type="InterPro" id="IPR046848">
    <property type="entry name" value="E_motif"/>
</dbReference>
<name>A0ABD3L8B1_EUCGL</name>
<evidence type="ECO:0000259" key="4">
    <source>
        <dbReference type="Pfam" id="PF14432"/>
    </source>
</evidence>
<sequence>MRLVSFRTNGVMLKPRSRSWGLTHLAREVYYQFGRAKFTRSAHSVVNSNRSTFESNRVLKDLSKGGRIDDARKLFDEMLERDEYTWNTMVAAYANSGRFDEATELFEETPYKSSVTWSSLISGYCRHGRPGEGFKFFWLMQLDGQKPTQFSLGSVLRACAVSGSLQRGEQIHGYAMKTNFDHNDFVVTGLIDMYAKCRSISEAEYLFATVLERSNHALWSAMITGYSQNGDAYKAMECFKEMRKQGIELDEYSLPSILATCAAVSADAFGAQVHCCIMRSGYAVSAFVQSALVDMYAKCGDLNSAKLVIEATDIDGVVSWNSMIMGCMRQGCEEEALYLFKKMHGRDMKIDDFTYTSVLKSLASTMDLKLAKSVHCLILKTRFEAYRLVSNALIDMYAKQREITCACEVFKCMLEKDVISWTSLVTGYAHNGLFEEALRLFCDMTAEGICPDEMVISSILSASAELTALEFGQQVHGIFVKSGHAISTSVGNSLISMYARCGCIEDADRVFNSMHVAGVITWTALIMGYARNGKAKESLETYNRMVASGVKPDYISFIGLLFACSHACLVQEGRMYFESMTKTYGIKPGLEHYASMIDLLGRSGKLAEAEELLNQMSVEPDPTIWKALLAACRVHKNLELGERAARNLFKLEPMNSVPYVLLANIYFASGKLEEAAKIWGLMKSRGINKEPGCSWVGINGQVHTFVSEDRGHPRMSDIYSKIDEVMRLIKKAGYVPDLSLALHDVDEEGKELGLAYHSEKLAVAFGLLAVPQGGPIRIYKNLRVCGDCHVAMRYISQVFSRHIVLRDSNRFHHFREGVCSCGDYW</sequence>
<dbReference type="FunFam" id="1.25.40.10:FF:000353">
    <property type="entry name" value="Pentatricopeptide repeat-containing protein At4g39530"/>
    <property type="match status" value="1"/>
</dbReference>
<evidence type="ECO:0000313" key="6">
    <source>
        <dbReference type="Proteomes" id="UP001634007"/>
    </source>
</evidence>
<comment type="similarity">
    <text evidence="1">Belongs to the PPR family. PCMP-H subfamily.</text>
</comment>
<feature type="repeat" description="PPR" evidence="3">
    <location>
        <begin position="113"/>
        <end position="147"/>
    </location>
</feature>
<feature type="repeat" description="PPR" evidence="3">
    <location>
        <begin position="316"/>
        <end position="350"/>
    </location>
</feature>
<dbReference type="SUPFAM" id="SSF48452">
    <property type="entry name" value="TPR-like"/>
    <property type="match status" value="2"/>
</dbReference>
<dbReference type="FunFam" id="1.25.40.10:FF:000073">
    <property type="entry name" value="Pentatricopeptide repeat-containing protein chloroplastic"/>
    <property type="match status" value="1"/>
</dbReference>
<evidence type="ECO:0000256" key="1">
    <source>
        <dbReference type="ARBA" id="ARBA00006643"/>
    </source>
</evidence>
<dbReference type="Proteomes" id="UP001634007">
    <property type="component" value="Unassembled WGS sequence"/>
</dbReference>
<dbReference type="AlphaFoldDB" id="A0ABD3L8B1"/>
<dbReference type="FunFam" id="1.25.40.10:FF:000452">
    <property type="entry name" value="pentatricopeptide repeat-containing protein At2g03880, mitochondrial"/>
    <property type="match status" value="1"/>
</dbReference>
<evidence type="ECO:0000256" key="3">
    <source>
        <dbReference type="PROSITE-ProRule" id="PRU00708"/>
    </source>
</evidence>
<gene>
    <name evidence="5" type="ORF">ACJRO7_015150</name>
</gene>
<dbReference type="InterPro" id="IPR032867">
    <property type="entry name" value="DYW_dom"/>
</dbReference>
<dbReference type="InterPro" id="IPR046960">
    <property type="entry name" value="PPR_At4g14850-like_plant"/>
</dbReference>
<feature type="repeat" description="PPR" evidence="3">
    <location>
        <begin position="417"/>
        <end position="451"/>
    </location>
</feature>
<feature type="repeat" description="PPR" evidence="3">
    <location>
        <begin position="655"/>
        <end position="689"/>
    </location>
</feature>
<feature type="repeat" description="PPR" evidence="3">
    <location>
        <begin position="518"/>
        <end position="552"/>
    </location>
</feature>
<dbReference type="Gene3D" id="1.25.40.10">
    <property type="entry name" value="Tetratricopeptide repeat domain"/>
    <property type="match status" value="6"/>
</dbReference>
<evidence type="ECO:0000313" key="5">
    <source>
        <dbReference type="EMBL" id="KAL3746156.1"/>
    </source>
</evidence>
<keyword evidence="2" id="KW-0677">Repeat</keyword>
<dbReference type="InterPro" id="IPR011990">
    <property type="entry name" value="TPR-like_helical_dom_sf"/>
</dbReference>
<dbReference type="NCBIfam" id="TIGR00756">
    <property type="entry name" value="PPR"/>
    <property type="match status" value="8"/>
</dbReference>